<reference evidence="1 2" key="1">
    <citation type="journal article" date="2013" name="Pathog. Dis.">
        <title>Genome sequences of 65 Helicobacter pylori strains isolated from asymptomatic individuals and patients with gastric cancer, peptic ulcer disease, or gastritis.</title>
        <authorList>
            <person name="Blanchard T.G."/>
            <person name="Czinn S.J."/>
            <person name="Correa P."/>
            <person name="Nakazawa T."/>
            <person name="Keelan M."/>
            <person name="Morningstar L."/>
            <person name="Santana-Cruz I."/>
            <person name="Maroo A."/>
            <person name="McCracken C."/>
            <person name="Shefchek K."/>
            <person name="Daugherty S."/>
            <person name="Song Y."/>
            <person name="Fraser C.M."/>
            <person name="Fricke W.F."/>
        </authorList>
    </citation>
    <scope>NUCLEOTIDE SEQUENCE [LARGE SCALE GENOMIC DNA]</scope>
    <source>
        <strain evidence="1 2">NQ4200</strain>
    </source>
</reference>
<accession>J0IVW9</accession>
<gene>
    <name evidence="1" type="ORF">HPNQ4200_0863</name>
</gene>
<evidence type="ECO:0000313" key="1">
    <source>
        <dbReference type="EMBL" id="EJB29725.1"/>
    </source>
</evidence>
<protein>
    <submittedName>
        <fullName evidence="1">Uncharacterized protein</fullName>
    </submittedName>
</protein>
<proteinExistence type="predicted"/>
<evidence type="ECO:0000313" key="2">
    <source>
        <dbReference type="Proteomes" id="UP000003358"/>
    </source>
</evidence>
<organism evidence="1 2">
    <name type="scientific">Helicobacter pylori NQ4200</name>
    <dbReference type="NCBI Taxonomy" id="992024"/>
    <lineage>
        <taxon>Bacteria</taxon>
        <taxon>Pseudomonadati</taxon>
        <taxon>Campylobacterota</taxon>
        <taxon>Epsilonproteobacteria</taxon>
        <taxon>Campylobacterales</taxon>
        <taxon>Helicobacteraceae</taxon>
        <taxon>Helicobacter</taxon>
    </lineage>
</organism>
<comment type="caution">
    <text evidence="1">The sequence shown here is derived from an EMBL/GenBank/DDBJ whole genome shotgun (WGS) entry which is preliminary data.</text>
</comment>
<sequence length="39" mass="4820">MFLKSVRIFKLFLLRYFWLCYTKTFIFKNGAFNCFVLSL</sequence>
<dbReference type="Proteomes" id="UP000003358">
    <property type="component" value="Unassembled WGS sequence"/>
</dbReference>
<dbReference type="PATRIC" id="fig|992024.3.peg.836"/>
<name>J0IVW9_HELPX</name>
<dbReference type="EMBL" id="AKNS01000005">
    <property type="protein sequence ID" value="EJB29725.1"/>
    <property type="molecule type" value="Genomic_DNA"/>
</dbReference>
<dbReference type="AlphaFoldDB" id="J0IVW9"/>